<evidence type="ECO:0000313" key="9">
    <source>
        <dbReference type="Proteomes" id="UP000008956"/>
    </source>
</evidence>
<comment type="subcellular location">
    <subcellularLocation>
        <location evidence="1">Cell membrane</location>
        <topology evidence="1">Multi-pass membrane protein</topology>
    </subcellularLocation>
</comment>
<keyword evidence="4 7" id="KW-0812">Transmembrane</keyword>
<dbReference type="Proteomes" id="UP000008956">
    <property type="component" value="Chromosome"/>
</dbReference>
<keyword evidence="5 7" id="KW-1133">Transmembrane helix</keyword>
<evidence type="ECO:0000256" key="4">
    <source>
        <dbReference type="ARBA" id="ARBA00022692"/>
    </source>
</evidence>
<protein>
    <submittedName>
        <fullName evidence="8">Type IV secretory pathway, VirD4 components</fullName>
    </submittedName>
</protein>
<comment type="similarity">
    <text evidence="2">Belongs to the VirD4/TraG family.</text>
</comment>
<evidence type="ECO:0000256" key="3">
    <source>
        <dbReference type="ARBA" id="ARBA00022475"/>
    </source>
</evidence>
<dbReference type="NCBIfam" id="NF045973">
    <property type="entry name" value="conju_CD1115"/>
    <property type="match status" value="1"/>
</dbReference>
<dbReference type="InterPro" id="IPR051539">
    <property type="entry name" value="T4SS-coupling_protein"/>
</dbReference>
<dbReference type="Gene3D" id="3.40.50.300">
    <property type="entry name" value="P-loop containing nucleotide triphosphate hydrolases"/>
    <property type="match status" value="1"/>
</dbReference>
<dbReference type="GO" id="GO:0005886">
    <property type="term" value="C:plasma membrane"/>
    <property type="evidence" value="ECO:0007669"/>
    <property type="project" value="UniProtKB-SubCell"/>
</dbReference>
<evidence type="ECO:0000256" key="1">
    <source>
        <dbReference type="ARBA" id="ARBA00004651"/>
    </source>
</evidence>
<dbReference type="PANTHER" id="PTHR37937">
    <property type="entry name" value="CONJUGATIVE TRANSFER: DNA TRANSPORT"/>
    <property type="match status" value="1"/>
</dbReference>
<evidence type="ECO:0000256" key="5">
    <source>
        <dbReference type="ARBA" id="ARBA00022989"/>
    </source>
</evidence>
<sequence>MRKNKWKNELVNPLKDKGRTMKLEYFLSNNYVLTVLMIVLDLFVILGGTYLIHLLKQLPSILLGHGTLEGIFSLVHMIPNLTEVTMQEVGIVLIGLVILDTVLVIRIKLSWSETHFNVGQKGVSRFTNEDEIKQQYKAIEPLETPYPGNPGILISRIGETFYIDDSVVNNLILGITRSGKGETLVKSSIESYSRAEFRPSVIINDNKLEHYKVFASALEKRGYKVYLLNASNPKYSMGFNLLSVAVKFYKQKDYDMAEQVVNSLTHSFFDVDGAKGDMVYFVSAAAALCSAMILASIIDAFRADEEENQKRYEIWSYLTEEAKKEHPFHYRNDNEKTINFYSILINFGKLVEKPVNKTGTRTLLDVYFEQRPVDDRARMKFLGVKVAPGKTKAGVFSEMLRELDIFTLRNVAMMTAESSIDMEEIGFGERPIAVFLATPSYDSSLYKLPTIFIRQMYYILGKMCDDGKGKCARQVKVILDEAGNMPNIELMKIMTTMGLGQNISFDLYLQNYEQLEEIYGKQIAETIKGNCGNHFYLQTNSEETSKSFSNMLGSKSIVNVQRAGSKLSFHKYYTESIDERPLLNHNELMELQEGEIVIFRRSKRRDLKGNKIKPRPIFNSVENGRYFWYAYEYFPKETYPHPNDVNFMDICKESRVGIRLDERVWDIAKSFQMFQEADRNKVQRLSDFPAYEELEPLLYNAFGKDMEEKYGIGREMTIAEFTDCLNRIELPEIQKTLFLETLQKAG</sequence>
<name>D4M179_9FIRM</name>
<dbReference type="Pfam" id="PF02534">
    <property type="entry name" value="T4SS-DNA_transf"/>
    <property type="match status" value="1"/>
</dbReference>
<dbReference type="HOGENOM" id="CLU_010946_2_0_9"/>
<feature type="transmembrane region" description="Helical" evidence="7">
    <location>
        <begin position="31"/>
        <end position="52"/>
    </location>
</feature>
<dbReference type="InterPro" id="IPR003688">
    <property type="entry name" value="TraG/VirD4"/>
</dbReference>
<dbReference type="PANTHER" id="PTHR37937:SF1">
    <property type="entry name" value="CONJUGATIVE TRANSFER: DNA TRANSPORT"/>
    <property type="match status" value="1"/>
</dbReference>
<keyword evidence="3" id="KW-1003">Cell membrane</keyword>
<accession>D4M179</accession>
<dbReference type="KEGG" id="rto:RTO_02030"/>
<evidence type="ECO:0000256" key="6">
    <source>
        <dbReference type="ARBA" id="ARBA00023136"/>
    </source>
</evidence>
<proteinExistence type="inferred from homology"/>
<gene>
    <name evidence="8" type="ORF">RTO_02030</name>
</gene>
<reference evidence="8 9" key="1">
    <citation type="submission" date="2010-03" db="EMBL/GenBank/DDBJ databases">
        <title>The genome sequence of Ruminococcus torques L2-14.</title>
        <authorList>
            <consortium name="metaHIT consortium -- http://www.metahit.eu/"/>
            <person name="Pajon A."/>
            <person name="Turner K."/>
            <person name="Parkhill J."/>
            <person name="Duncan S."/>
            <person name="Flint H."/>
        </authorList>
    </citation>
    <scope>NUCLEOTIDE SEQUENCE [LARGE SCALE GENOMIC DNA]</scope>
    <source>
        <strain evidence="8 9">L2-14</strain>
    </source>
</reference>
<dbReference type="PATRIC" id="fig|657313.3.peg.1553"/>
<keyword evidence="6 7" id="KW-0472">Membrane</keyword>
<feature type="transmembrane region" description="Helical" evidence="7">
    <location>
        <begin position="89"/>
        <end position="107"/>
    </location>
</feature>
<dbReference type="RefSeq" id="WP_015527634.1">
    <property type="nucleotide sequence ID" value="NC_021015.1"/>
</dbReference>
<dbReference type="CDD" id="cd01127">
    <property type="entry name" value="TrwB_TraG_TraD_VirD4"/>
    <property type="match status" value="2"/>
</dbReference>
<dbReference type="EMBL" id="FP929055">
    <property type="protein sequence ID" value="CBL24991.1"/>
    <property type="molecule type" value="Genomic_DNA"/>
</dbReference>
<dbReference type="SUPFAM" id="SSF52540">
    <property type="entry name" value="P-loop containing nucleoside triphosphate hydrolases"/>
    <property type="match status" value="1"/>
</dbReference>
<evidence type="ECO:0000256" key="2">
    <source>
        <dbReference type="ARBA" id="ARBA00008806"/>
    </source>
</evidence>
<organism evidence="8 9">
    <name type="scientific">[Ruminococcus] torques L2-14</name>
    <dbReference type="NCBI Taxonomy" id="657313"/>
    <lineage>
        <taxon>Bacteria</taxon>
        <taxon>Bacillati</taxon>
        <taxon>Bacillota</taxon>
        <taxon>Clostridia</taxon>
        <taxon>Lachnospirales</taxon>
        <taxon>Lachnospiraceae</taxon>
        <taxon>Mediterraneibacter</taxon>
    </lineage>
</organism>
<dbReference type="InterPro" id="IPR027417">
    <property type="entry name" value="P-loop_NTPase"/>
</dbReference>
<evidence type="ECO:0000313" key="8">
    <source>
        <dbReference type="EMBL" id="CBL24991.1"/>
    </source>
</evidence>
<feature type="transmembrane region" description="Helical" evidence="7">
    <location>
        <begin position="278"/>
        <end position="301"/>
    </location>
</feature>
<dbReference type="AlphaFoldDB" id="D4M179"/>
<reference evidence="8 9" key="2">
    <citation type="submission" date="2010-03" db="EMBL/GenBank/DDBJ databases">
        <authorList>
            <person name="Pajon A."/>
        </authorList>
    </citation>
    <scope>NUCLEOTIDE SEQUENCE [LARGE SCALE GENOMIC DNA]</scope>
    <source>
        <strain evidence="8 9">L2-14</strain>
    </source>
</reference>
<evidence type="ECO:0000256" key="7">
    <source>
        <dbReference type="SAM" id="Phobius"/>
    </source>
</evidence>